<evidence type="ECO:0000313" key="4">
    <source>
        <dbReference type="Proteomes" id="UP000298030"/>
    </source>
</evidence>
<organism evidence="3 4">
    <name type="scientific">Coprinellus micaceus</name>
    <name type="common">Glistening ink-cap mushroom</name>
    <name type="synonym">Coprinus micaceus</name>
    <dbReference type="NCBI Taxonomy" id="71717"/>
    <lineage>
        <taxon>Eukaryota</taxon>
        <taxon>Fungi</taxon>
        <taxon>Dikarya</taxon>
        <taxon>Basidiomycota</taxon>
        <taxon>Agaricomycotina</taxon>
        <taxon>Agaricomycetes</taxon>
        <taxon>Agaricomycetidae</taxon>
        <taxon>Agaricales</taxon>
        <taxon>Agaricineae</taxon>
        <taxon>Psathyrellaceae</taxon>
        <taxon>Coprinellus</taxon>
    </lineage>
</organism>
<name>A0A4Y7U1N0_COPMI</name>
<dbReference type="OrthoDB" id="1673781at2759"/>
<dbReference type="PROSITE" id="PS50894">
    <property type="entry name" value="HPT"/>
    <property type="match status" value="1"/>
</dbReference>
<feature type="modified residue" description="Phosphohistidine" evidence="1">
    <location>
        <position position="58"/>
    </location>
</feature>
<dbReference type="Gene3D" id="1.20.120.160">
    <property type="entry name" value="HPT domain"/>
    <property type="match status" value="1"/>
</dbReference>
<comment type="caution">
    <text evidence="3">The sequence shown here is derived from an EMBL/GenBank/DDBJ whole genome shotgun (WGS) entry which is preliminary data.</text>
</comment>
<keyword evidence="4" id="KW-1185">Reference proteome</keyword>
<reference evidence="3 4" key="1">
    <citation type="journal article" date="2019" name="Nat. Ecol. Evol.">
        <title>Megaphylogeny resolves global patterns of mushroom evolution.</title>
        <authorList>
            <person name="Varga T."/>
            <person name="Krizsan K."/>
            <person name="Foldi C."/>
            <person name="Dima B."/>
            <person name="Sanchez-Garcia M."/>
            <person name="Sanchez-Ramirez S."/>
            <person name="Szollosi G.J."/>
            <person name="Szarkandi J.G."/>
            <person name="Papp V."/>
            <person name="Albert L."/>
            <person name="Andreopoulos W."/>
            <person name="Angelini C."/>
            <person name="Antonin V."/>
            <person name="Barry K.W."/>
            <person name="Bougher N.L."/>
            <person name="Buchanan P."/>
            <person name="Buyck B."/>
            <person name="Bense V."/>
            <person name="Catcheside P."/>
            <person name="Chovatia M."/>
            <person name="Cooper J."/>
            <person name="Damon W."/>
            <person name="Desjardin D."/>
            <person name="Finy P."/>
            <person name="Geml J."/>
            <person name="Haridas S."/>
            <person name="Hughes K."/>
            <person name="Justo A."/>
            <person name="Karasinski D."/>
            <person name="Kautmanova I."/>
            <person name="Kiss B."/>
            <person name="Kocsube S."/>
            <person name="Kotiranta H."/>
            <person name="LaButti K.M."/>
            <person name="Lechner B.E."/>
            <person name="Liimatainen K."/>
            <person name="Lipzen A."/>
            <person name="Lukacs Z."/>
            <person name="Mihaltcheva S."/>
            <person name="Morgado L.N."/>
            <person name="Niskanen T."/>
            <person name="Noordeloos M.E."/>
            <person name="Ohm R.A."/>
            <person name="Ortiz-Santana B."/>
            <person name="Ovrebo C."/>
            <person name="Racz N."/>
            <person name="Riley R."/>
            <person name="Savchenko A."/>
            <person name="Shiryaev A."/>
            <person name="Soop K."/>
            <person name="Spirin V."/>
            <person name="Szebenyi C."/>
            <person name="Tomsovsky M."/>
            <person name="Tulloss R.E."/>
            <person name="Uehling J."/>
            <person name="Grigoriev I.V."/>
            <person name="Vagvolgyi C."/>
            <person name="Papp T."/>
            <person name="Martin F.M."/>
            <person name="Miettinen O."/>
            <person name="Hibbett D.S."/>
            <person name="Nagy L.G."/>
        </authorList>
    </citation>
    <scope>NUCLEOTIDE SEQUENCE [LARGE SCALE GENOMIC DNA]</scope>
    <source>
        <strain evidence="3 4">FP101781</strain>
    </source>
</reference>
<evidence type="ECO:0000313" key="3">
    <source>
        <dbReference type="EMBL" id="TEB39702.1"/>
    </source>
</evidence>
<dbReference type="GO" id="GO:0005737">
    <property type="term" value="C:cytoplasm"/>
    <property type="evidence" value="ECO:0007669"/>
    <property type="project" value="TreeGrafter"/>
</dbReference>
<proteinExistence type="predicted"/>
<protein>
    <submittedName>
        <fullName evidence="3">Histidine-phosphotransfer domain, HPT domain-containing protein</fullName>
    </submittedName>
</protein>
<gene>
    <name evidence="3" type="ORF">FA13DRAFT_1616950</name>
</gene>
<keyword evidence="1" id="KW-0597">Phosphoprotein</keyword>
<dbReference type="Pfam" id="PF01627">
    <property type="entry name" value="Hpt"/>
    <property type="match status" value="1"/>
</dbReference>
<dbReference type="PANTHER" id="PTHR28242">
    <property type="entry name" value="PHOSPHORELAY INTERMEDIATE PROTEIN YPD1"/>
    <property type="match status" value="1"/>
</dbReference>
<dbReference type="GO" id="GO:0000160">
    <property type="term" value="P:phosphorelay signal transduction system"/>
    <property type="evidence" value="ECO:0007669"/>
    <property type="project" value="InterPro"/>
</dbReference>
<dbReference type="InterPro" id="IPR045871">
    <property type="entry name" value="AHP1-5/YPD1"/>
</dbReference>
<dbReference type="GO" id="GO:0043424">
    <property type="term" value="F:protein histidine kinase binding"/>
    <property type="evidence" value="ECO:0007669"/>
    <property type="project" value="InterPro"/>
</dbReference>
<dbReference type="SMART" id="SM00073">
    <property type="entry name" value="HPT"/>
    <property type="match status" value="1"/>
</dbReference>
<evidence type="ECO:0000256" key="1">
    <source>
        <dbReference type="PROSITE-ProRule" id="PRU00110"/>
    </source>
</evidence>
<accession>A0A4Y7U1N0</accession>
<evidence type="ECO:0000259" key="2">
    <source>
        <dbReference type="PROSITE" id="PS50894"/>
    </source>
</evidence>
<dbReference type="GO" id="GO:0005634">
    <property type="term" value="C:nucleus"/>
    <property type="evidence" value="ECO:0007669"/>
    <property type="project" value="TreeGrafter"/>
</dbReference>
<dbReference type="InterPro" id="IPR008207">
    <property type="entry name" value="Sig_transdc_His_kin_Hpt_dom"/>
</dbReference>
<dbReference type="GO" id="GO:0009927">
    <property type="term" value="F:histidine phosphotransfer kinase activity"/>
    <property type="evidence" value="ECO:0007669"/>
    <property type="project" value="InterPro"/>
</dbReference>
<dbReference type="AlphaFoldDB" id="A0A4Y7U1N0"/>
<dbReference type="SUPFAM" id="SSF47226">
    <property type="entry name" value="Histidine-containing phosphotransfer domain, HPT domain"/>
    <property type="match status" value="1"/>
</dbReference>
<dbReference type="EMBL" id="QPFP01000001">
    <property type="protein sequence ID" value="TEB39702.1"/>
    <property type="molecule type" value="Genomic_DNA"/>
</dbReference>
<feature type="non-terminal residue" evidence="3">
    <location>
        <position position="1"/>
    </location>
</feature>
<dbReference type="STRING" id="71717.A0A4Y7U1N0"/>
<feature type="domain" description="HPt" evidence="2">
    <location>
        <begin position="19"/>
        <end position="120"/>
    </location>
</feature>
<sequence length="127" mass="14624">IDMDTFNQILELDDEDEDDREFSKGMVYEYFAQVAKTFKDLDAALDEKDLPNLSSLGHYLKGSSAALGVTHVQASCEKIQHYGALRDEDKNENLSTDQALILIRRTLARCKKDYAVAHEWLREFYDE</sequence>
<dbReference type="Proteomes" id="UP000298030">
    <property type="component" value="Unassembled WGS sequence"/>
</dbReference>
<dbReference type="InterPro" id="IPR036641">
    <property type="entry name" value="HPT_dom_sf"/>
</dbReference>
<dbReference type="PANTHER" id="PTHR28242:SF52">
    <property type="entry name" value="PHOSPHORELAY INTERMEDIATE PROTEIN YPD1"/>
    <property type="match status" value="1"/>
</dbReference>
<feature type="non-terminal residue" evidence="3">
    <location>
        <position position="127"/>
    </location>
</feature>